<dbReference type="PIRSF" id="PIRSF028099">
    <property type="entry name" value="DUF1111"/>
    <property type="match status" value="1"/>
</dbReference>
<proteinExistence type="predicted"/>
<evidence type="ECO:0000256" key="2">
    <source>
        <dbReference type="ARBA" id="ARBA00022723"/>
    </source>
</evidence>
<evidence type="ECO:0000256" key="5">
    <source>
        <dbReference type="SAM" id="SignalP"/>
    </source>
</evidence>
<dbReference type="InterPro" id="IPR010538">
    <property type="entry name" value="DHOR"/>
</dbReference>
<sequence>MTLVSRQKSLHQAALKALPFTCSLALACTGAAADETFLVTLPPLGDPHLNIVQRKADEAARIAKVTTPTLDFTQAQRFEEHPAGAATVRVLRDANAFSLPSGNISFEDELNFKLGNGLFRKLWVSSPSSTLASDGLGPLFNARSCQRCHIKDGRGHPPENASDNSVSMFLRVSIMDPDGVPDDARLTEIADYIATRPDPTYGTQLQDFAVQGHAPEYALGIAYEEETVTLSDGTEVLLRHPTYTTNNLGYGFLAQGAMLSPRVAPQMIGLGLLEAIPAADILAGADPDDLDGDGISGRPNVVWSVEYDQPMLGRFGFKAGNPTIMQQSAGAFAGDIGISNPLFPAGSGECTANQTQCQNAIHGDEDARGTEIDAIGMDLVTFYSRNLGVPARRDVDNPMVLRGKEVFYNTGCTACHTPSFVTHRLEKQPEQSFQLIWPYTDMLLHDMGPALADNRPEARATGNEWRTPPLWGIGLTEQVSGHTYFLHDGRARSLLEAVLWHGGEAQAQRDIVVDMATEDREALLRFLESL</sequence>
<gene>
    <name evidence="7" type="ORF">PM02_19405</name>
</gene>
<dbReference type="PROSITE" id="PS51007">
    <property type="entry name" value="CYTC"/>
    <property type="match status" value="1"/>
</dbReference>
<evidence type="ECO:0000313" key="8">
    <source>
        <dbReference type="Proteomes" id="UP000027337"/>
    </source>
</evidence>
<accession>A0A061SKN1</accession>
<keyword evidence="1 4" id="KW-0349">Heme</keyword>
<dbReference type="Proteomes" id="UP000027337">
    <property type="component" value="Unassembled WGS sequence"/>
</dbReference>
<protein>
    <submittedName>
        <fullName evidence="7">Thiol oxidoreductase</fullName>
    </submittedName>
</protein>
<dbReference type="PANTHER" id="PTHR30600:SF4">
    <property type="entry name" value="CYTOCHROME C DOMAIN-CONTAINING PROTEIN"/>
    <property type="match status" value="1"/>
</dbReference>
<dbReference type="GO" id="GO:0020037">
    <property type="term" value="F:heme binding"/>
    <property type="evidence" value="ECO:0007669"/>
    <property type="project" value="InterPro"/>
</dbReference>
<dbReference type="STRING" id="83219.PM02_19405"/>
<dbReference type="AlphaFoldDB" id="A0A061SKN1"/>
<dbReference type="SUPFAM" id="SSF46626">
    <property type="entry name" value="Cytochrome c"/>
    <property type="match status" value="1"/>
</dbReference>
<dbReference type="PANTHER" id="PTHR30600">
    <property type="entry name" value="CYTOCHROME C PEROXIDASE-RELATED"/>
    <property type="match status" value="1"/>
</dbReference>
<dbReference type="RefSeq" id="WP_081788272.1">
    <property type="nucleotide sequence ID" value="NZ_JEMU01000032.1"/>
</dbReference>
<evidence type="ECO:0000256" key="4">
    <source>
        <dbReference type="PROSITE-ProRule" id="PRU00433"/>
    </source>
</evidence>
<dbReference type="eggNOG" id="COG3488">
    <property type="taxonomic scope" value="Bacteria"/>
</dbReference>
<dbReference type="Pfam" id="PF06537">
    <property type="entry name" value="DHOR"/>
    <property type="match status" value="1"/>
</dbReference>
<dbReference type="GO" id="GO:0046872">
    <property type="term" value="F:metal ion binding"/>
    <property type="evidence" value="ECO:0007669"/>
    <property type="project" value="UniProtKB-KW"/>
</dbReference>
<feature type="signal peptide" evidence="5">
    <location>
        <begin position="1"/>
        <end position="27"/>
    </location>
</feature>
<keyword evidence="5" id="KW-0732">Signal</keyword>
<evidence type="ECO:0000313" key="7">
    <source>
        <dbReference type="EMBL" id="KAJ01432.1"/>
    </source>
</evidence>
<evidence type="ECO:0000259" key="6">
    <source>
        <dbReference type="PROSITE" id="PS51007"/>
    </source>
</evidence>
<dbReference type="PROSITE" id="PS51257">
    <property type="entry name" value="PROKAR_LIPOPROTEIN"/>
    <property type="match status" value="1"/>
</dbReference>
<organism evidence="7 8">
    <name type="scientific">Sulfitobacter mediterraneus</name>
    <dbReference type="NCBI Taxonomy" id="83219"/>
    <lineage>
        <taxon>Bacteria</taxon>
        <taxon>Pseudomonadati</taxon>
        <taxon>Pseudomonadota</taxon>
        <taxon>Alphaproteobacteria</taxon>
        <taxon>Rhodobacterales</taxon>
        <taxon>Roseobacteraceae</taxon>
        <taxon>Sulfitobacter</taxon>
    </lineage>
</organism>
<dbReference type="Gene3D" id="1.10.760.10">
    <property type="entry name" value="Cytochrome c-like domain"/>
    <property type="match status" value="1"/>
</dbReference>
<keyword evidence="3 4" id="KW-0408">Iron</keyword>
<dbReference type="EMBL" id="JEMU01000032">
    <property type="protein sequence ID" value="KAJ01432.1"/>
    <property type="molecule type" value="Genomic_DNA"/>
</dbReference>
<feature type="chain" id="PRO_5001606239" evidence="5">
    <location>
        <begin position="28"/>
        <end position="530"/>
    </location>
</feature>
<evidence type="ECO:0000256" key="1">
    <source>
        <dbReference type="ARBA" id="ARBA00022617"/>
    </source>
</evidence>
<keyword evidence="8" id="KW-1185">Reference proteome</keyword>
<feature type="domain" description="Cytochrome c" evidence="6">
    <location>
        <begin position="398"/>
        <end position="530"/>
    </location>
</feature>
<dbReference type="InterPro" id="IPR036909">
    <property type="entry name" value="Cyt_c-like_dom_sf"/>
</dbReference>
<dbReference type="GO" id="GO:0004130">
    <property type="term" value="F:cytochrome-c peroxidase activity"/>
    <property type="evidence" value="ECO:0007669"/>
    <property type="project" value="TreeGrafter"/>
</dbReference>
<keyword evidence="2 4" id="KW-0479">Metal-binding</keyword>
<dbReference type="GO" id="GO:0009055">
    <property type="term" value="F:electron transfer activity"/>
    <property type="evidence" value="ECO:0007669"/>
    <property type="project" value="InterPro"/>
</dbReference>
<comment type="caution">
    <text evidence="7">The sequence shown here is derived from an EMBL/GenBank/DDBJ whole genome shotgun (WGS) entry which is preliminary data.</text>
</comment>
<evidence type="ECO:0000256" key="3">
    <source>
        <dbReference type="ARBA" id="ARBA00023004"/>
    </source>
</evidence>
<reference evidence="7 8" key="1">
    <citation type="journal article" date="2014" name="Genome Announc.">
        <title>Draft Genome Sequences of Two Isolates of the Roseobacter Group, Sulfitobacter sp. Strains 3SOLIMAR09 and 1FIGIMAR09, from Harbors of Mallorca Island (Mediterranean Sea).</title>
        <authorList>
            <person name="Mas-Llado M."/>
            <person name="Pina-Villalonga J.M."/>
            <person name="Brunet-Galmes I."/>
            <person name="Nogales B."/>
            <person name="Bosch R."/>
        </authorList>
    </citation>
    <scope>NUCLEOTIDE SEQUENCE [LARGE SCALE GENOMIC DNA]</scope>
    <source>
        <strain evidence="7 8">1FIGIMAR09</strain>
    </source>
</reference>
<dbReference type="InterPro" id="IPR051395">
    <property type="entry name" value="Cytochrome_c_Peroxidase/MauG"/>
</dbReference>
<dbReference type="InterPro" id="IPR009056">
    <property type="entry name" value="Cyt_c-like_dom"/>
</dbReference>
<name>A0A061SKN1_9RHOB</name>